<dbReference type="Proteomes" id="UP000298030">
    <property type="component" value="Unassembled WGS sequence"/>
</dbReference>
<proteinExistence type="predicted"/>
<reference evidence="2 3" key="1">
    <citation type="journal article" date="2019" name="Nat. Ecol. Evol.">
        <title>Megaphylogeny resolves global patterns of mushroom evolution.</title>
        <authorList>
            <person name="Varga T."/>
            <person name="Krizsan K."/>
            <person name="Foldi C."/>
            <person name="Dima B."/>
            <person name="Sanchez-Garcia M."/>
            <person name="Sanchez-Ramirez S."/>
            <person name="Szollosi G.J."/>
            <person name="Szarkandi J.G."/>
            <person name="Papp V."/>
            <person name="Albert L."/>
            <person name="Andreopoulos W."/>
            <person name="Angelini C."/>
            <person name="Antonin V."/>
            <person name="Barry K.W."/>
            <person name="Bougher N.L."/>
            <person name="Buchanan P."/>
            <person name="Buyck B."/>
            <person name="Bense V."/>
            <person name="Catcheside P."/>
            <person name="Chovatia M."/>
            <person name="Cooper J."/>
            <person name="Damon W."/>
            <person name="Desjardin D."/>
            <person name="Finy P."/>
            <person name="Geml J."/>
            <person name="Haridas S."/>
            <person name="Hughes K."/>
            <person name="Justo A."/>
            <person name="Karasinski D."/>
            <person name="Kautmanova I."/>
            <person name="Kiss B."/>
            <person name="Kocsube S."/>
            <person name="Kotiranta H."/>
            <person name="LaButti K.M."/>
            <person name="Lechner B.E."/>
            <person name="Liimatainen K."/>
            <person name="Lipzen A."/>
            <person name="Lukacs Z."/>
            <person name="Mihaltcheva S."/>
            <person name="Morgado L.N."/>
            <person name="Niskanen T."/>
            <person name="Noordeloos M.E."/>
            <person name="Ohm R.A."/>
            <person name="Ortiz-Santana B."/>
            <person name="Ovrebo C."/>
            <person name="Racz N."/>
            <person name="Riley R."/>
            <person name="Savchenko A."/>
            <person name="Shiryaev A."/>
            <person name="Soop K."/>
            <person name="Spirin V."/>
            <person name="Szebenyi C."/>
            <person name="Tomsovsky M."/>
            <person name="Tulloss R.E."/>
            <person name="Uehling J."/>
            <person name="Grigoriev I.V."/>
            <person name="Vagvolgyi C."/>
            <person name="Papp T."/>
            <person name="Martin F.M."/>
            <person name="Miettinen O."/>
            <person name="Hibbett D.S."/>
            <person name="Nagy L.G."/>
        </authorList>
    </citation>
    <scope>NUCLEOTIDE SEQUENCE [LARGE SCALE GENOMIC DNA]</scope>
    <source>
        <strain evidence="2 3">FP101781</strain>
    </source>
</reference>
<dbReference type="InterPro" id="IPR027450">
    <property type="entry name" value="AlkB-like"/>
</dbReference>
<sequence length="306" mass="33689">MSSPNSDAPDHTILLNAFPDPDALFQALLTEVSWETMMHRGGPVPRLIAVQGTVSPTGTFPLYRHPADSLPLVLPFTPTVSAILEVVKDRVPVPEGGEINHVLIQHYRGGADYISEHSDKTLDILRGSTIVNVSLGAERTMTLRPKKEWVHAATGGSDGEPRNAPAVERIPLPHGSLFLLGPMSNKLYQHGIKHDNRPFDFKSPLQQAFDGERISLTFRCISTFLQPSPSHGPDRFLIYGQGARVKDPESAQLVPLPLAQITNEEKAWAQKEAGSLLRSFGEENFRAQSFNWGECYGEGFDVVHLS</sequence>
<dbReference type="PANTHER" id="PTHR31212">
    <property type="entry name" value="ALPHA-KETOGLUTARATE-DEPENDENT DIOXYGENASE ALKB HOMOLOG 3"/>
    <property type="match status" value="1"/>
</dbReference>
<dbReference type="OrthoDB" id="445341at2759"/>
<dbReference type="Gene3D" id="2.60.120.590">
    <property type="entry name" value="Alpha-ketoglutarate-dependent dioxygenase AlkB-like"/>
    <property type="match status" value="1"/>
</dbReference>
<dbReference type="Pfam" id="PF13532">
    <property type="entry name" value="2OG-FeII_Oxy_2"/>
    <property type="match status" value="1"/>
</dbReference>
<comment type="caution">
    <text evidence="2">The sequence shown here is derived from an EMBL/GenBank/DDBJ whole genome shotgun (WGS) entry which is preliminary data.</text>
</comment>
<evidence type="ECO:0000313" key="2">
    <source>
        <dbReference type="EMBL" id="TEB35286.1"/>
    </source>
</evidence>
<dbReference type="GO" id="GO:0006307">
    <property type="term" value="P:DNA alkylation repair"/>
    <property type="evidence" value="ECO:0007669"/>
    <property type="project" value="InterPro"/>
</dbReference>
<accession>A0A4Y7TM75</accession>
<feature type="domain" description="Fe2OG dioxygenase" evidence="1">
    <location>
        <begin position="98"/>
        <end position="222"/>
    </location>
</feature>
<dbReference type="STRING" id="71717.A0A4Y7TM75"/>
<dbReference type="GO" id="GO:0051213">
    <property type="term" value="F:dioxygenase activity"/>
    <property type="evidence" value="ECO:0007669"/>
    <property type="project" value="InterPro"/>
</dbReference>
<dbReference type="InterPro" id="IPR037151">
    <property type="entry name" value="AlkB-like_sf"/>
</dbReference>
<dbReference type="InterPro" id="IPR032854">
    <property type="entry name" value="ALKBH3"/>
</dbReference>
<evidence type="ECO:0000313" key="3">
    <source>
        <dbReference type="Proteomes" id="UP000298030"/>
    </source>
</evidence>
<dbReference type="EMBL" id="QPFP01000007">
    <property type="protein sequence ID" value="TEB35286.1"/>
    <property type="molecule type" value="Genomic_DNA"/>
</dbReference>
<protein>
    <recommendedName>
        <fullName evidence="1">Fe2OG dioxygenase domain-containing protein</fullName>
    </recommendedName>
</protein>
<organism evidence="2 3">
    <name type="scientific">Coprinellus micaceus</name>
    <name type="common">Glistening ink-cap mushroom</name>
    <name type="synonym">Coprinus micaceus</name>
    <dbReference type="NCBI Taxonomy" id="71717"/>
    <lineage>
        <taxon>Eukaryota</taxon>
        <taxon>Fungi</taxon>
        <taxon>Dikarya</taxon>
        <taxon>Basidiomycota</taxon>
        <taxon>Agaricomycotina</taxon>
        <taxon>Agaricomycetes</taxon>
        <taxon>Agaricomycetidae</taxon>
        <taxon>Agaricales</taxon>
        <taxon>Agaricineae</taxon>
        <taxon>Psathyrellaceae</taxon>
        <taxon>Coprinellus</taxon>
    </lineage>
</organism>
<keyword evidence="3" id="KW-1185">Reference proteome</keyword>
<dbReference type="InterPro" id="IPR005123">
    <property type="entry name" value="Oxoglu/Fe-dep_dioxygenase_dom"/>
</dbReference>
<dbReference type="PROSITE" id="PS51471">
    <property type="entry name" value="FE2OG_OXY"/>
    <property type="match status" value="1"/>
</dbReference>
<evidence type="ECO:0000259" key="1">
    <source>
        <dbReference type="PROSITE" id="PS51471"/>
    </source>
</evidence>
<dbReference type="AlphaFoldDB" id="A0A4Y7TM75"/>
<name>A0A4Y7TM75_COPMI</name>
<dbReference type="SUPFAM" id="SSF51197">
    <property type="entry name" value="Clavaminate synthase-like"/>
    <property type="match status" value="1"/>
</dbReference>
<gene>
    <name evidence="2" type="ORF">FA13DRAFT_1728090</name>
</gene>
<dbReference type="PANTHER" id="PTHR31212:SF5">
    <property type="entry name" value="ISOCHORISMATASE FAMILY PROTEIN FAMILY (AFU_ORTHOLOGUE AFUA_3G14500)"/>
    <property type="match status" value="1"/>
</dbReference>